<dbReference type="KEGG" id="seh:SeHA_C0661"/>
<accession>A0A6C6ZS95</accession>
<proteinExistence type="predicted"/>
<organism evidence="1 2">
    <name type="scientific">Salmonella heidelberg (strain SL476)</name>
    <dbReference type="NCBI Taxonomy" id="454169"/>
    <lineage>
        <taxon>Bacteria</taxon>
        <taxon>Pseudomonadati</taxon>
        <taxon>Pseudomonadota</taxon>
        <taxon>Gammaproteobacteria</taxon>
        <taxon>Enterobacterales</taxon>
        <taxon>Enterobacteriaceae</taxon>
        <taxon>Salmonella</taxon>
    </lineage>
</organism>
<evidence type="ECO:0000313" key="1">
    <source>
        <dbReference type="EMBL" id="ACF70018.1"/>
    </source>
</evidence>
<gene>
    <name evidence="1" type="ordered locus">SeHA_C0661</name>
</gene>
<name>A0A6C6ZS95_SALHS</name>
<sequence>MKHQSNEALLFTLVQRWNKVIYGQPYYQIYIRAMEKAGCAAYHAGKDTAV</sequence>
<reference evidence="1 2" key="1">
    <citation type="journal article" date="2011" name="J. Bacteriol.">
        <title>Comparative genomics of 28 Salmonella enterica isolates: evidence for CRISPR-mediated adaptive sublineage evolution.</title>
        <authorList>
            <person name="Fricke W.F."/>
            <person name="Mammel M.K."/>
            <person name="McDermott P.F."/>
            <person name="Tartera C."/>
            <person name="White D.G."/>
            <person name="Leclerc J.E."/>
            <person name="Ravel J."/>
            <person name="Cebula T.A."/>
        </authorList>
    </citation>
    <scope>NUCLEOTIDE SEQUENCE [LARGE SCALE GENOMIC DNA]</scope>
    <source>
        <strain evidence="1 2">SL476</strain>
    </source>
</reference>
<evidence type="ECO:0000313" key="2">
    <source>
        <dbReference type="Proteomes" id="UP000001866"/>
    </source>
</evidence>
<dbReference type="Proteomes" id="UP000001866">
    <property type="component" value="Chromosome"/>
</dbReference>
<dbReference type="AlphaFoldDB" id="A0A6C6ZS95"/>
<dbReference type="EMBL" id="CP001120">
    <property type="protein sequence ID" value="ACF70018.1"/>
    <property type="molecule type" value="Genomic_DNA"/>
</dbReference>
<protein>
    <submittedName>
        <fullName evidence="1">Uncharacterized protein</fullName>
    </submittedName>
</protein>